<comment type="caution">
    <text evidence="2">The sequence shown here is derived from an EMBL/GenBank/DDBJ whole genome shotgun (WGS) entry which is preliminary data.</text>
</comment>
<keyword evidence="1" id="KW-0472">Membrane</keyword>
<accession>A0ABD3M3S1</accession>
<evidence type="ECO:0000313" key="2">
    <source>
        <dbReference type="EMBL" id="KAL3758307.1"/>
    </source>
</evidence>
<organism evidence="2 3">
    <name type="scientific">Discostella pseudostelligera</name>
    <dbReference type="NCBI Taxonomy" id="259834"/>
    <lineage>
        <taxon>Eukaryota</taxon>
        <taxon>Sar</taxon>
        <taxon>Stramenopiles</taxon>
        <taxon>Ochrophyta</taxon>
        <taxon>Bacillariophyta</taxon>
        <taxon>Coscinodiscophyceae</taxon>
        <taxon>Thalassiosirophycidae</taxon>
        <taxon>Stephanodiscales</taxon>
        <taxon>Stephanodiscaceae</taxon>
        <taxon>Discostella</taxon>
    </lineage>
</organism>
<name>A0ABD3M3S1_9STRA</name>
<keyword evidence="1" id="KW-0812">Transmembrane</keyword>
<feature type="transmembrane region" description="Helical" evidence="1">
    <location>
        <begin position="52"/>
        <end position="81"/>
    </location>
</feature>
<sequence>MKNVESGIIYVGIPPTGAVNSPFSASASTSESAQRIKVRSTLRDKFKTGSHAVLAFVIGVLLASCAWVANQGWTIAALLVFGEFSWSSAWKHILLLIIGSVATTTAFATSFNLIFSSILDEYDDDDKDKDSVLSAYRKDVADVLHDIGEHGMVTGYIGCMSLFKILLDKKLIAIGVLKTPNDPFNATMIVGMLMWVLCTKMRDYNKAVKRVNSLQRQDVFVGVPNCVVSEDEQDNLIRHF</sequence>
<dbReference type="EMBL" id="JALLBG020000234">
    <property type="protein sequence ID" value="KAL3758307.1"/>
    <property type="molecule type" value="Genomic_DNA"/>
</dbReference>
<protein>
    <recommendedName>
        <fullName evidence="4">Transmembrane protein</fullName>
    </recommendedName>
</protein>
<evidence type="ECO:0000313" key="3">
    <source>
        <dbReference type="Proteomes" id="UP001530293"/>
    </source>
</evidence>
<feature type="transmembrane region" description="Helical" evidence="1">
    <location>
        <begin position="93"/>
        <end position="115"/>
    </location>
</feature>
<keyword evidence="3" id="KW-1185">Reference proteome</keyword>
<dbReference type="Proteomes" id="UP001530293">
    <property type="component" value="Unassembled WGS sequence"/>
</dbReference>
<reference evidence="2 3" key="1">
    <citation type="submission" date="2024-10" db="EMBL/GenBank/DDBJ databases">
        <title>Updated reference genomes for cyclostephanoid diatoms.</title>
        <authorList>
            <person name="Roberts W.R."/>
            <person name="Alverson A.J."/>
        </authorList>
    </citation>
    <scope>NUCLEOTIDE SEQUENCE [LARGE SCALE GENOMIC DNA]</scope>
    <source>
        <strain evidence="2 3">AJA232-27</strain>
    </source>
</reference>
<evidence type="ECO:0008006" key="4">
    <source>
        <dbReference type="Google" id="ProtNLM"/>
    </source>
</evidence>
<proteinExistence type="predicted"/>
<keyword evidence="1" id="KW-1133">Transmembrane helix</keyword>
<evidence type="ECO:0000256" key="1">
    <source>
        <dbReference type="SAM" id="Phobius"/>
    </source>
</evidence>
<dbReference type="AlphaFoldDB" id="A0ABD3M3S1"/>
<gene>
    <name evidence="2" type="ORF">ACHAWU_004272</name>
</gene>